<proteinExistence type="predicted"/>
<sequence length="115" mass="12765">MTKALGLVRTRSPHAHRVALLATRLSKQPPDKSALSATLLREVRIGINIVELRRVQRQVSKPARLAINHAVQHLPLFHCAGRGRRARKQPLTWIMTPPARTTPPKTSAPFCCASL</sequence>
<comment type="caution">
    <text evidence="1">The sequence shown here is derived from an EMBL/GenBank/DDBJ whole genome shotgun (WGS) entry which is preliminary data.</text>
</comment>
<name>A0A8I1KKE5_9HYPH</name>
<accession>A0A8I1KKE5</accession>
<organism evidence="1 2">
    <name type="scientific">Rhodomicrobium udaipurense</name>
    <dbReference type="NCBI Taxonomy" id="1202716"/>
    <lineage>
        <taxon>Bacteria</taxon>
        <taxon>Pseudomonadati</taxon>
        <taxon>Pseudomonadota</taxon>
        <taxon>Alphaproteobacteria</taxon>
        <taxon>Hyphomicrobiales</taxon>
        <taxon>Hyphomicrobiaceae</taxon>
        <taxon>Rhodomicrobium</taxon>
    </lineage>
</organism>
<dbReference type="GO" id="GO:0022857">
    <property type="term" value="F:transmembrane transporter activity"/>
    <property type="evidence" value="ECO:0007669"/>
    <property type="project" value="InterPro"/>
</dbReference>
<dbReference type="EMBL" id="JAEMUK010000028">
    <property type="protein sequence ID" value="MBJ7544061.1"/>
    <property type="molecule type" value="Genomic_DNA"/>
</dbReference>
<reference evidence="1 2" key="1">
    <citation type="submission" date="2020-12" db="EMBL/GenBank/DDBJ databases">
        <title>Revised draft genomes of Rhodomicrobium vannielii ATCC 17100 and Rhodomicrobium udaipurense JA643.</title>
        <authorList>
            <person name="Conners E.M."/>
            <person name="Davenport E.J."/>
            <person name="Bose A."/>
        </authorList>
    </citation>
    <scope>NUCLEOTIDE SEQUENCE [LARGE SCALE GENOMIC DNA]</scope>
    <source>
        <strain evidence="1 2">JA643</strain>
    </source>
</reference>
<protein>
    <submittedName>
        <fullName evidence="1">FUSC family protein</fullName>
    </submittedName>
</protein>
<evidence type="ECO:0000313" key="2">
    <source>
        <dbReference type="Proteomes" id="UP000623250"/>
    </source>
</evidence>
<dbReference type="Proteomes" id="UP000623250">
    <property type="component" value="Unassembled WGS sequence"/>
</dbReference>
<keyword evidence="2" id="KW-1185">Reference proteome</keyword>
<dbReference type="GO" id="GO:0005886">
    <property type="term" value="C:plasma membrane"/>
    <property type="evidence" value="ECO:0007669"/>
    <property type="project" value="InterPro"/>
</dbReference>
<evidence type="ECO:0000313" key="1">
    <source>
        <dbReference type="EMBL" id="MBJ7544061.1"/>
    </source>
</evidence>
<gene>
    <name evidence="1" type="ORF">JDN41_10895</name>
</gene>
<dbReference type="InterPro" id="IPR006726">
    <property type="entry name" value="PHBA_efflux_AaeB/fusaric-R"/>
</dbReference>
<dbReference type="Pfam" id="PF04632">
    <property type="entry name" value="FUSC"/>
    <property type="match status" value="1"/>
</dbReference>
<dbReference type="AlphaFoldDB" id="A0A8I1KKE5"/>